<dbReference type="SUPFAM" id="SSF55874">
    <property type="entry name" value="ATPase domain of HSP90 chaperone/DNA topoisomerase II/histidine kinase"/>
    <property type="match status" value="1"/>
</dbReference>
<evidence type="ECO:0000256" key="12">
    <source>
        <dbReference type="ARBA" id="ARBA00023204"/>
    </source>
</evidence>
<dbReference type="Pfam" id="PF17942">
    <property type="entry name" value="Morc6_S5"/>
    <property type="match status" value="1"/>
</dbReference>
<dbReference type="Gene3D" id="3.30.565.10">
    <property type="entry name" value="Histidine kinase-like ATPase, C-terminal domain"/>
    <property type="match status" value="1"/>
</dbReference>
<feature type="region of interest" description="Disordered" evidence="14">
    <location>
        <begin position="30"/>
        <end position="68"/>
    </location>
</feature>
<feature type="compositionally biased region" description="Polar residues" evidence="14">
    <location>
        <begin position="724"/>
        <end position="733"/>
    </location>
</feature>
<dbReference type="PANTHER" id="PTHR23336:SF58">
    <property type="entry name" value="PROTEIN MICRORCHIDIA 4"/>
    <property type="match status" value="1"/>
</dbReference>
<feature type="compositionally biased region" description="Polar residues" evidence="14">
    <location>
        <begin position="659"/>
        <end position="670"/>
    </location>
</feature>
<evidence type="ECO:0000259" key="15">
    <source>
        <dbReference type="Pfam" id="PF17942"/>
    </source>
</evidence>
<dbReference type="GO" id="GO:0005634">
    <property type="term" value="C:nucleus"/>
    <property type="evidence" value="ECO:0007669"/>
    <property type="project" value="UniProtKB-SubCell"/>
</dbReference>
<sequence>MENIQVKQEIIQQFNTYADRIKVSHPLSVIDLSSSDSDSDSSDSDSDTGGDVNGKRSRVSSGGEGHVSKKKKLEELGVVLPVGFLDPLPPKDTPLALPPPQALPPSTANGNASAVVDAQNVKQFWKAGDYVGAPGGDWNMSSGGMDHVRVHPKFLHSNATSHKWVLGAFAELLDNSLDEVCNGATYVNVDMVRNKKDGSRMLLIEDNGGGMDPDKMRHCMSLGYSVKSKVADTIGQYGNGFKTSTMRLGADVIVFSRCCGKDGKRPTQSIGLLSYTFLRSTGKEDIVVPMLDYERGGQEWNKIIRSSAGDWNVNVETIVRWSPFSSEADLLRQFNPIKDQGTHVIVYNLWEDDQGLLELDFDADPHDIQIRGVNRDEKNIQMAKQFPNSMHFLTYRHSLRSYASILYLRIPPGFRIILRGKDVQHHNVVNDMMITQEVTYRPQPGADGVTKDSNMVAVVTIGFVKDAKFHIDVQGFNVYHKNRLIKPFWRLWHAPGSDGRGVIGVLEANFVEPAHDKQGFERTTVLSRLEARLVQMQKTYWSTNCHKIGYAPRRNKKFMDDKESSPDYVPLTSSPSKKKSNAASSKTPVSKSDKFYSQSNKQQVRREPERHPKTLDKGHGKGHLYGKGDNRWKSSGKGASSSGTSSPAVEDVSDDGAQTPRNVRQTNGSSHKALPHKKPFANDGLQTVRSPSCLGDDEAEQDYSSGGRARHRLSQSKGEDVAGNESSPSNSHTHALEQLRKENHELRERLKRNEEEILGDLLQDLQLERDRCKSLETQLQEATQKIEELNKEQESLVDIFSEERERRDIEEENLRKKLKDASTTIQELLDKVRLLEKIRSPNCKMER</sequence>
<evidence type="ECO:0000256" key="6">
    <source>
        <dbReference type="ARBA" id="ARBA00022763"/>
    </source>
</evidence>
<proteinExistence type="inferred from homology"/>
<evidence type="ECO:0000256" key="4">
    <source>
        <dbReference type="ARBA" id="ARBA00022741"/>
    </source>
</evidence>
<feature type="compositionally biased region" description="Acidic residues" evidence="14">
    <location>
        <begin position="37"/>
        <end position="48"/>
    </location>
</feature>
<dbReference type="InterPro" id="IPR036890">
    <property type="entry name" value="HATPase_C_sf"/>
</dbReference>
<keyword evidence="6" id="KW-0227">DNA damage</keyword>
<dbReference type="GO" id="GO:0005524">
    <property type="term" value="F:ATP binding"/>
    <property type="evidence" value="ECO:0007669"/>
    <property type="project" value="UniProtKB-KW"/>
</dbReference>
<keyword evidence="10" id="KW-0175">Coiled coil</keyword>
<evidence type="ECO:0000256" key="1">
    <source>
        <dbReference type="ARBA" id="ARBA00004123"/>
    </source>
</evidence>
<comment type="caution">
    <text evidence="16">The sequence shown here is derived from an EMBL/GenBank/DDBJ whole genome shotgun (WGS) entry which is preliminary data.</text>
</comment>
<dbReference type="Pfam" id="PF13589">
    <property type="entry name" value="HATPase_c_3"/>
    <property type="match status" value="1"/>
</dbReference>
<keyword evidence="3" id="KW-0540">Nuclease</keyword>
<evidence type="ECO:0000256" key="5">
    <source>
        <dbReference type="ARBA" id="ARBA00022759"/>
    </source>
</evidence>
<dbReference type="GO" id="GO:0006325">
    <property type="term" value="P:chromatin organization"/>
    <property type="evidence" value="ECO:0007669"/>
    <property type="project" value="UniProtKB-KW"/>
</dbReference>
<evidence type="ECO:0000256" key="2">
    <source>
        <dbReference type="ARBA" id="ARBA00007845"/>
    </source>
</evidence>
<evidence type="ECO:0000256" key="7">
    <source>
        <dbReference type="ARBA" id="ARBA00022801"/>
    </source>
</evidence>
<dbReference type="InterPro" id="IPR045261">
    <property type="entry name" value="MORC_ATPase"/>
</dbReference>
<dbReference type="PANTHER" id="PTHR23336">
    <property type="entry name" value="ZINC FINGER CW-TYPE COILED-COIL DOMAIN PROTEIN 3"/>
    <property type="match status" value="1"/>
</dbReference>
<evidence type="ECO:0000256" key="8">
    <source>
        <dbReference type="ARBA" id="ARBA00022840"/>
    </source>
</evidence>
<name>A0ABC8UR38_9AQUA</name>
<accession>A0ABC8UR38</accession>
<keyword evidence="13" id="KW-0539">Nucleus</keyword>
<gene>
    <name evidence="16" type="ORF">ILEXP_LOCUS53790</name>
</gene>
<comment type="similarity">
    <text evidence="2">Belongs to the MORC ATPase protein family.</text>
</comment>
<dbReference type="GO" id="GO:0031349">
    <property type="term" value="P:positive regulation of defense response"/>
    <property type="evidence" value="ECO:0007669"/>
    <property type="project" value="UniProtKB-ARBA"/>
</dbReference>
<keyword evidence="11" id="KW-0943">RNA-mediated gene silencing</keyword>
<evidence type="ECO:0000256" key="14">
    <source>
        <dbReference type="SAM" id="MobiDB-lite"/>
    </source>
</evidence>
<reference evidence="16 17" key="1">
    <citation type="submission" date="2024-02" db="EMBL/GenBank/DDBJ databases">
        <authorList>
            <person name="Vignale AGUSTIN F."/>
            <person name="Sosa J E."/>
            <person name="Modenutti C."/>
        </authorList>
    </citation>
    <scope>NUCLEOTIDE SEQUENCE [LARGE SCALE GENOMIC DNA]</scope>
</reference>
<comment type="subcellular location">
    <subcellularLocation>
        <location evidence="1">Nucleus</location>
    </subcellularLocation>
</comment>
<keyword evidence="12" id="KW-0234">DNA repair</keyword>
<feature type="domain" description="Morc S5" evidence="15">
    <location>
        <begin position="397"/>
        <end position="541"/>
    </location>
</feature>
<dbReference type="AlphaFoldDB" id="A0ABC8UR38"/>
<evidence type="ECO:0000313" key="17">
    <source>
        <dbReference type="Proteomes" id="UP001642360"/>
    </source>
</evidence>
<organism evidence="16 17">
    <name type="scientific">Ilex paraguariensis</name>
    <name type="common">yerba mate</name>
    <dbReference type="NCBI Taxonomy" id="185542"/>
    <lineage>
        <taxon>Eukaryota</taxon>
        <taxon>Viridiplantae</taxon>
        <taxon>Streptophyta</taxon>
        <taxon>Embryophyta</taxon>
        <taxon>Tracheophyta</taxon>
        <taxon>Spermatophyta</taxon>
        <taxon>Magnoliopsida</taxon>
        <taxon>eudicotyledons</taxon>
        <taxon>Gunneridae</taxon>
        <taxon>Pentapetalae</taxon>
        <taxon>asterids</taxon>
        <taxon>campanulids</taxon>
        <taxon>Aquifoliales</taxon>
        <taxon>Aquifoliaceae</taxon>
        <taxon>Ilex</taxon>
    </lineage>
</organism>
<dbReference type="GO" id="GO:0031047">
    <property type="term" value="P:regulatory ncRNA-mediated gene silencing"/>
    <property type="evidence" value="ECO:0007669"/>
    <property type="project" value="UniProtKB-KW"/>
</dbReference>
<dbReference type="Proteomes" id="UP001642360">
    <property type="component" value="Unassembled WGS sequence"/>
</dbReference>
<keyword evidence="17" id="KW-1185">Reference proteome</keyword>
<dbReference type="GO" id="GO:0006281">
    <property type="term" value="P:DNA repair"/>
    <property type="evidence" value="ECO:0007669"/>
    <property type="project" value="UniProtKB-KW"/>
</dbReference>
<evidence type="ECO:0000256" key="10">
    <source>
        <dbReference type="ARBA" id="ARBA00023054"/>
    </source>
</evidence>
<keyword evidence="5" id="KW-0255">Endonuclease</keyword>
<keyword evidence="4" id="KW-0547">Nucleotide-binding</keyword>
<keyword evidence="7" id="KW-0378">Hydrolase</keyword>
<feature type="region of interest" description="Disordered" evidence="14">
    <location>
        <begin position="556"/>
        <end position="736"/>
    </location>
</feature>
<protein>
    <recommendedName>
        <fullName evidence="15">Morc S5 domain-containing protein</fullName>
    </recommendedName>
</protein>
<dbReference type="FunFam" id="3.30.565.10:FF:000075">
    <property type="entry name" value="MORC family CW-type zinc finger protein 4"/>
    <property type="match status" value="1"/>
</dbReference>
<keyword evidence="9" id="KW-0156">Chromatin regulator</keyword>
<evidence type="ECO:0000256" key="3">
    <source>
        <dbReference type="ARBA" id="ARBA00022722"/>
    </source>
</evidence>
<evidence type="ECO:0000313" key="16">
    <source>
        <dbReference type="EMBL" id="CAK9183521.1"/>
    </source>
</evidence>
<evidence type="ECO:0000256" key="11">
    <source>
        <dbReference type="ARBA" id="ARBA00023158"/>
    </source>
</evidence>
<evidence type="ECO:0000256" key="13">
    <source>
        <dbReference type="ARBA" id="ARBA00023242"/>
    </source>
</evidence>
<feature type="compositionally biased region" description="Basic and acidic residues" evidence="14">
    <location>
        <begin position="604"/>
        <end position="619"/>
    </location>
</feature>
<keyword evidence="8" id="KW-0067">ATP-binding</keyword>
<dbReference type="GO" id="GO:0016787">
    <property type="term" value="F:hydrolase activity"/>
    <property type="evidence" value="ECO:0007669"/>
    <property type="project" value="UniProtKB-KW"/>
</dbReference>
<dbReference type="GO" id="GO:0004519">
    <property type="term" value="F:endonuclease activity"/>
    <property type="evidence" value="ECO:0007669"/>
    <property type="project" value="UniProtKB-KW"/>
</dbReference>
<dbReference type="EMBL" id="CAUOFW020008669">
    <property type="protein sequence ID" value="CAK9183521.1"/>
    <property type="molecule type" value="Genomic_DNA"/>
</dbReference>
<dbReference type="InterPro" id="IPR041006">
    <property type="entry name" value="Morc_S5"/>
</dbReference>
<feature type="compositionally biased region" description="Low complexity" evidence="14">
    <location>
        <begin position="635"/>
        <end position="646"/>
    </location>
</feature>
<evidence type="ECO:0000256" key="9">
    <source>
        <dbReference type="ARBA" id="ARBA00022853"/>
    </source>
</evidence>